<evidence type="ECO:0000256" key="9">
    <source>
        <dbReference type="ARBA" id="ARBA00022833"/>
    </source>
</evidence>
<feature type="domain" description="C2H2-type" evidence="17">
    <location>
        <begin position="519"/>
        <end position="547"/>
    </location>
</feature>
<keyword evidence="12" id="KW-0675">Receptor</keyword>
<keyword evidence="14" id="KW-0539">Nucleus</keyword>
<dbReference type="GO" id="GO:0004984">
    <property type="term" value="F:olfactory receptor activity"/>
    <property type="evidence" value="ECO:0007669"/>
    <property type="project" value="InterPro"/>
</dbReference>
<feature type="domain" description="C2H2-type" evidence="17">
    <location>
        <begin position="694"/>
        <end position="722"/>
    </location>
</feature>
<dbReference type="AlphaFoldDB" id="A0A6H5IMA6"/>
<dbReference type="SUPFAM" id="SSF57667">
    <property type="entry name" value="beta-beta-alpha zinc fingers"/>
    <property type="match status" value="4"/>
</dbReference>
<evidence type="ECO:0000256" key="7">
    <source>
        <dbReference type="ARBA" id="ARBA00022737"/>
    </source>
</evidence>
<feature type="domain" description="C2H2-type" evidence="17">
    <location>
        <begin position="665"/>
        <end position="693"/>
    </location>
</feature>
<keyword evidence="11 16" id="KW-0472">Membrane</keyword>
<evidence type="ECO:0000256" key="14">
    <source>
        <dbReference type="ARBA" id="ARBA00023242"/>
    </source>
</evidence>
<evidence type="ECO:0000256" key="5">
    <source>
        <dbReference type="ARBA" id="ARBA00022723"/>
    </source>
</evidence>
<keyword evidence="3" id="KW-0716">Sensory transduction</keyword>
<feature type="transmembrane region" description="Helical" evidence="16">
    <location>
        <begin position="66"/>
        <end position="88"/>
    </location>
</feature>
<dbReference type="EMBL" id="CADCXV010000831">
    <property type="protein sequence ID" value="CAB0036882.1"/>
    <property type="molecule type" value="Genomic_DNA"/>
</dbReference>
<dbReference type="InterPro" id="IPR036236">
    <property type="entry name" value="Znf_C2H2_sf"/>
</dbReference>
<dbReference type="InterPro" id="IPR013087">
    <property type="entry name" value="Znf_C2H2_type"/>
</dbReference>
<evidence type="ECO:0000256" key="16">
    <source>
        <dbReference type="SAM" id="Phobius"/>
    </source>
</evidence>
<dbReference type="InterPro" id="IPR004117">
    <property type="entry name" value="7tm6_olfct_rcpt"/>
</dbReference>
<organism evidence="18 19">
    <name type="scientific">Trichogramma brassicae</name>
    <dbReference type="NCBI Taxonomy" id="86971"/>
    <lineage>
        <taxon>Eukaryota</taxon>
        <taxon>Metazoa</taxon>
        <taxon>Ecdysozoa</taxon>
        <taxon>Arthropoda</taxon>
        <taxon>Hexapoda</taxon>
        <taxon>Insecta</taxon>
        <taxon>Pterygota</taxon>
        <taxon>Neoptera</taxon>
        <taxon>Endopterygota</taxon>
        <taxon>Hymenoptera</taxon>
        <taxon>Apocrita</taxon>
        <taxon>Proctotrupomorpha</taxon>
        <taxon>Chalcidoidea</taxon>
        <taxon>Trichogrammatidae</taxon>
        <taxon>Trichogramma</taxon>
    </lineage>
</organism>
<evidence type="ECO:0000256" key="6">
    <source>
        <dbReference type="ARBA" id="ARBA00022725"/>
    </source>
</evidence>
<evidence type="ECO:0000256" key="11">
    <source>
        <dbReference type="ARBA" id="ARBA00023136"/>
    </source>
</evidence>
<evidence type="ECO:0000256" key="10">
    <source>
        <dbReference type="ARBA" id="ARBA00022989"/>
    </source>
</evidence>
<dbReference type="Pfam" id="PF00096">
    <property type="entry name" value="zf-C2H2"/>
    <property type="match status" value="5"/>
</dbReference>
<dbReference type="GO" id="GO:0007165">
    <property type="term" value="P:signal transduction"/>
    <property type="evidence" value="ECO:0007669"/>
    <property type="project" value="UniProtKB-KW"/>
</dbReference>
<evidence type="ECO:0000256" key="1">
    <source>
        <dbReference type="ARBA" id="ARBA00004123"/>
    </source>
</evidence>
<dbReference type="SMART" id="SM00355">
    <property type="entry name" value="ZnF_C2H2"/>
    <property type="match status" value="6"/>
</dbReference>
<name>A0A6H5IMA6_9HYME</name>
<dbReference type="GO" id="GO:0005634">
    <property type="term" value="C:nucleus"/>
    <property type="evidence" value="ECO:0007669"/>
    <property type="project" value="UniProtKB-SubCell"/>
</dbReference>
<dbReference type="PROSITE" id="PS50157">
    <property type="entry name" value="ZINC_FINGER_C2H2_2"/>
    <property type="match status" value="6"/>
</dbReference>
<dbReference type="Pfam" id="PF02949">
    <property type="entry name" value="7tm_6"/>
    <property type="match status" value="1"/>
</dbReference>
<evidence type="ECO:0000256" key="2">
    <source>
        <dbReference type="ARBA" id="ARBA00004141"/>
    </source>
</evidence>
<evidence type="ECO:0000256" key="3">
    <source>
        <dbReference type="ARBA" id="ARBA00022606"/>
    </source>
</evidence>
<feature type="domain" description="C2H2-type" evidence="17">
    <location>
        <begin position="577"/>
        <end position="605"/>
    </location>
</feature>
<sequence>MINSIISNGSSSVENQSLTMRGLDRRNTIRRKHASEARMAVLKFCGLWRPLSWTSWKKMTYNGFSLVSLMIVIITALLVLIAVCQMSFNDDLFAENVFLMFALINATSKAANVLLFRGRFIALLNMVANERWSKLRSDEELEIRAKCDKTIRKISVYFTTAVFVAILLRVVAPLVDLFVKGEIRLPVNAYCPCDIRNPSCYWLLYWQQAVGTGIATLIHAAKDCLICAFLLQTCSYLEILKRRIVAIPGLIASERNCGNSGNIPALEKRLISECVEDHDNIFLARARAEPRRRVARALQRKNRGTEQQVQKPHRHCRCAFVAIFCSTPTISICACVVKSEPIEKQLCDPNSYLMKNVRNHGGNHLAMNVSAVASGVPPEFHSAYEEIFNEFNDCKDVKPHFGLMYPGTSDNLRNWLLNDVKMENGLASRYRLTNDEMSQFKADPYDLGGKDMRMNNNNKFNHMMGQQAAAAAAMMDKQRLGAAAVAGSSVGGIGPSPAGVGLSAPGAAGVGLKDPSDLPKCDECNKTFTQRSKLKQHVEIVHRSIRAHECDLCLKKFGYKNHLMKHIDTVHRGIKAFECTVCHKVFGVKGTLKRHVTTVHGETKTEFECTACRSVYTSGSGVNLKRQNARAFDCDACHKSFGRKDTLNNHVDMVHRGVRTAIRAFECQVCHKTFTRNDHLKTHIDAVHLGIKAHKCEVCHESFARKGDLNRHVDTIHRAIKLTRVRGVPQELWT</sequence>
<dbReference type="GO" id="GO:0016020">
    <property type="term" value="C:membrane"/>
    <property type="evidence" value="ECO:0007669"/>
    <property type="project" value="UniProtKB-SubCell"/>
</dbReference>
<evidence type="ECO:0000256" key="12">
    <source>
        <dbReference type="ARBA" id="ARBA00023170"/>
    </source>
</evidence>
<dbReference type="GO" id="GO:0008270">
    <property type="term" value="F:zinc ion binding"/>
    <property type="evidence" value="ECO:0007669"/>
    <property type="project" value="UniProtKB-KW"/>
</dbReference>
<keyword evidence="19" id="KW-1185">Reference proteome</keyword>
<keyword evidence="4 16" id="KW-0812">Transmembrane</keyword>
<keyword evidence="7" id="KW-0677">Repeat</keyword>
<evidence type="ECO:0000256" key="4">
    <source>
        <dbReference type="ARBA" id="ARBA00022692"/>
    </source>
</evidence>
<evidence type="ECO:0000259" key="17">
    <source>
        <dbReference type="PROSITE" id="PS50157"/>
    </source>
</evidence>
<evidence type="ECO:0000313" key="19">
    <source>
        <dbReference type="Proteomes" id="UP000479190"/>
    </source>
</evidence>
<gene>
    <name evidence="18" type="ORF">TBRA_LOCUS8727</name>
</gene>
<dbReference type="PANTHER" id="PTHR16515:SF66">
    <property type="entry name" value="C2H2-TYPE DOMAIN-CONTAINING PROTEIN"/>
    <property type="match status" value="1"/>
</dbReference>
<comment type="subcellular location">
    <subcellularLocation>
        <location evidence="2">Membrane</location>
        <topology evidence="2">Multi-pass membrane protein</topology>
    </subcellularLocation>
    <subcellularLocation>
        <location evidence="1">Nucleus</location>
    </subcellularLocation>
</comment>
<dbReference type="Gene3D" id="3.30.160.60">
    <property type="entry name" value="Classic Zinc Finger"/>
    <property type="match status" value="5"/>
</dbReference>
<evidence type="ECO:0000256" key="13">
    <source>
        <dbReference type="ARBA" id="ARBA00023224"/>
    </source>
</evidence>
<protein>
    <recommendedName>
        <fullName evidence="17">C2H2-type domain-containing protein</fullName>
    </recommendedName>
</protein>
<keyword evidence="8 15" id="KW-0863">Zinc-finger</keyword>
<keyword evidence="9" id="KW-0862">Zinc</keyword>
<keyword evidence="10 16" id="KW-1133">Transmembrane helix</keyword>
<keyword evidence="13" id="KW-0807">Transducer</keyword>
<feature type="domain" description="C2H2-type" evidence="17">
    <location>
        <begin position="632"/>
        <end position="660"/>
    </location>
</feature>
<feature type="transmembrane region" description="Helical" evidence="16">
    <location>
        <begin position="94"/>
        <end position="116"/>
    </location>
</feature>
<feature type="domain" description="C2H2-type" evidence="17">
    <location>
        <begin position="548"/>
        <end position="576"/>
    </location>
</feature>
<dbReference type="FunFam" id="3.30.160.60:FF:000446">
    <property type="entry name" value="Zinc finger protein"/>
    <property type="match status" value="1"/>
</dbReference>
<keyword evidence="5" id="KW-0479">Metal-binding</keyword>
<evidence type="ECO:0000313" key="18">
    <source>
        <dbReference type="EMBL" id="CAB0036882.1"/>
    </source>
</evidence>
<dbReference type="GO" id="GO:0005549">
    <property type="term" value="F:odorant binding"/>
    <property type="evidence" value="ECO:0007669"/>
    <property type="project" value="InterPro"/>
</dbReference>
<dbReference type="PROSITE" id="PS00028">
    <property type="entry name" value="ZINC_FINGER_C2H2_1"/>
    <property type="match status" value="6"/>
</dbReference>
<evidence type="ECO:0000256" key="8">
    <source>
        <dbReference type="ARBA" id="ARBA00022771"/>
    </source>
</evidence>
<accession>A0A6H5IMA6</accession>
<dbReference type="InterPro" id="IPR050331">
    <property type="entry name" value="Zinc_finger"/>
</dbReference>
<feature type="transmembrane region" description="Helical" evidence="16">
    <location>
        <begin position="154"/>
        <end position="175"/>
    </location>
</feature>
<proteinExistence type="predicted"/>
<dbReference type="PANTHER" id="PTHR16515">
    <property type="entry name" value="PR DOMAIN ZINC FINGER PROTEIN"/>
    <property type="match status" value="1"/>
</dbReference>
<evidence type="ECO:0000256" key="15">
    <source>
        <dbReference type="PROSITE-ProRule" id="PRU00042"/>
    </source>
</evidence>
<dbReference type="Proteomes" id="UP000479190">
    <property type="component" value="Unassembled WGS sequence"/>
</dbReference>
<keyword evidence="6" id="KW-0552">Olfaction</keyword>
<dbReference type="OrthoDB" id="6597368at2759"/>
<dbReference type="GO" id="GO:0010468">
    <property type="term" value="P:regulation of gene expression"/>
    <property type="evidence" value="ECO:0007669"/>
    <property type="project" value="TreeGrafter"/>
</dbReference>
<reference evidence="18 19" key="1">
    <citation type="submission" date="2020-02" db="EMBL/GenBank/DDBJ databases">
        <authorList>
            <person name="Ferguson B K."/>
        </authorList>
    </citation>
    <scope>NUCLEOTIDE SEQUENCE [LARGE SCALE GENOMIC DNA]</scope>
</reference>